<evidence type="ECO:0000313" key="2">
    <source>
        <dbReference type="EMBL" id="MBW78101.1"/>
    </source>
</evidence>
<feature type="transmembrane region" description="Helical" evidence="1">
    <location>
        <begin position="21"/>
        <end position="44"/>
    </location>
</feature>
<dbReference type="EMBL" id="GGFL01013923">
    <property type="protein sequence ID" value="MBW78101.1"/>
    <property type="molecule type" value="Transcribed_RNA"/>
</dbReference>
<keyword evidence="1" id="KW-0472">Membrane</keyword>
<accession>A0A2M4DKM9</accession>
<evidence type="ECO:0000256" key="1">
    <source>
        <dbReference type="SAM" id="Phobius"/>
    </source>
</evidence>
<keyword evidence="1" id="KW-0812">Transmembrane</keyword>
<sequence>MVVCRRCDVALRLFFQFFLKLLLVVEFCFPYWVRLMFICFPSFFDQLPASSRDRCDRSLLSDAHPIGLLRKMCSC</sequence>
<dbReference type="AlphaFoldDB" id="A0A2M4DKM9"/>
<proteinExistence type="predicted"/>
<name>A0A2M4DKM9_ANODA</name>
<keyword evidence="1" id="KW-1133">Transmembrane helix</keyword>
<organism evidence="2">
    <name type="scientific">Anopheles darlingi</name>
    <name type="common">Mosquito</name>
    <dbReference type="NCBI Taxonomy" id="43151"/>
    <lineage>
        <taxon>Eukaryota</taxon>
        <taxon>Metazoa</taxon>
        <taxon>Ecdysozoa</taxon>
        <taxon>Arthropoda</taxon>
        <taxon>Hexapoda</taxon>
        <taxon>Insecta</taxon>
        <taxon>Pterygota</taxon>
        <taxon>Neoptera</taxon>
        <taxon>Endopterygota</taxon>
        <taxon>Diptera</taxon>
        <taxon>Nematocera</taxon>
        <taxon>Culicoidea</taxon>
        <taxon>Culicidae</taxon>
        <taxon>Anophelinae</taxon>
        <taxon>Anopheles</taxon>
    </lineage>
</organism>
<reference evidence="2" key="1">
    <citation type="submission" date="2018-01" db="EMBL/GenBank/DDBJ databases">
        <title>An insight into the sialome of Amazonian anophelines.</title>
        <authorList>
            <person name="Ribeiro J.M."/>
            <person name="Scarpassa V."/>
            <person name="Calvo E."/>
        </authorList>
    </citation>
    <scope>NUCLEOTIDE SEQUENCE</scope>
</reference>
<protein>
    <submittedName>
        <fullName evidence="2">Putative secreted protein</fullName>
    </submittedName>
</protein>